<dbReference type="InterPro" id="IPR045097">
    <property type="entry name" value="Thymidate_synth/dCMP_Mease"/>
</dbReference>
<evidence type="ECO:0000313" key="6">
    <source>
        <dbReference type="Proteomes" id="UP000680714"/>
    </source>
</evidence>
<keyword evidence="2" id="KW-0489">Methyltransferase</keyword>
<dbReference type="Gene3D" id="3.30.572.10">
    <property type="entry name" value="Thymidylate synthase/dCMP hydroxymethylase domain"/>
    <property type="match status" value="1"/>
</dbReference>
<proteinExistence type="predicted"/>
<sequence>MHCFQGQSADELWQNLHAKFSVPGEAKTQEGRNGETVEFLHAHMAITDPRQRWVTSKRPANNPAFIIASTFWILGGMNEAAFLNSWFRDLPKYQGDGSIYHGAYGHRIREWFGIDQLDRAYRALSKNPNSRQVVIQIWSPELDLPDEDGDPADADIPCNLCCLPKVRSGKLEWLQVMRSHDLAKAIPKNFAQFTMVQEVLAGWLGVDLGEYHHISDSLHIYDEDFPSLQFVEGAPPPLNEDDLRLPKSESDRVLGEALAILRELADPALSREAFGHLMSTASLPPAYHNLVAIAAAYIARRSRWDDEMGMTLAGCTNPLLTAIWNNWALRFPRRSR</sequence>
<evidence type="ECO:0000259" key="4">
    <source>
        <dbReference type="Pfam" id="PF00303"/>
    </source>
</evidence>
<dbReference type="PANTHER" id="PTHR11548:SF1">
    <property type="entry name" value="THYMIDYLATE SYNTHASE 1"/>
    <property type="match status" value="1"/>
</dbReference>
<keyword evidence="3" id="KW-0808">Transferase</keyword>
<feature type="domain" description="Thymidylate synthase/dCMP hydroxymethylase" evidence="4">
    <location>
        <begin position="27"/>
        <end position="228"/>
    </location>
</feature>
<dbReference type="InterPro" id="IPR023451">
    <property type="entry name" value="Thymidate_synth/dCMP_Mease_dom"/>
</dbReference>
<evidence type="ECO:0000313" key="5">
    <source>
        <dbReference type="EMBL" id="MBR9973782.1"/>
    </source>
</evidence>
<dbReference type="RefSeq" id="WP_211551837.1">
    <property type="nucleotide sequence ID" value="NZ_JAGTUF010000032.1"/>
</dbReference>
<dbReference type="InterPro" id="IPR000398">
    <property type="entry name" value="Thymidylate_synthase"/>
</dbReference>
<comment type="caution">
    <text evidence="5">The sequence shown here is derived from an EMBL/GenBank/DDBJ whole genome shotgun (WGS) entry which is preliminary data.</text>
</comment>
<dbReference type="SUPFAM" id="SSF55831">
    <property type="entry name" value="Thymidylate synthase/dCMP hydroxymethylase"/>
    <property type="match status" value="1"/>
</dbReference>
<keyword evidence="6" id="KW-1185">Reference proteome</keyword>
<dbReference type="Proteomes" id="UP000680714">
    <property type="component" value="Unassembled WGS sequence"/>
</dbReference>
<dbReference type="EC" id="2.1.1.45" evidence="1"/>
<evidence type="ECO:0000256" key="1">
    <source>
        <dbReference type="ARBA" id="ARBA00011947"/>
    </source>
</evidence>
<gene>
    <name evidence="5" type="ORF">KEC16_18810</name>
</gene>
<dbReference type="CDD" id="cd00351">
    <property type="entry name" value="TS_Pyrimidine_HMase"/>
    <property type="match status" value="1"/>
</dbReference>
<dbReference type="InterPro" id="IPR036926">
    <property type="entry name" value="Thymidate_synth/dCMP_Mease_sf"/>
</dbReference>
<evidence type="ECO:0000256" key="2">
    <source>
        <dbReference type="ARBA" id="ARBA00022603"/>
    </source>
</evidence>
<name>A0ABS5IHU4_9PROT</name>
<accession>A0ABS5IHU4</accession>
<evidence type="ECO:0000256" key="3">
    <source>
        <dbReference type="ARBA" id="ARBA00022679"/>
    </source>
</evidence>
<dbReference type="PANTHER" id="PTHR11548">
    <property type="entry name" value="THYMIDYLATE SYNTHASE 1"/>
    <property type="match status" value="1"/>
</dbReference>
<dbReference type="Pfam" id="PF00303">
    <property type="entry name" value="Thymidylat_synt"/>
    <property type="match status" value="1"/>
</dbReference>
<dbReference type="EMBL" id="JAGTUF010000032">
    <property type="protein sequence ID" value="MBR9973782.1"/>
    <property type="molecule type" value="Genomic_DNA"/>
</dbReference>
<dbReference type="PRINTS" id="PR00108">
    <property type="entry name" value="THYMDSNTHASE"/>
</dbReference>
<protein>
    <recommendedName>
        <fullName evidence="1">thymidylate synthase</fullName>
        <ecNumber evidence="1">2.1.1.45</ecNumber>
    </recommendedName>
</protein>
<organism evidence="5 6">
    <name type="scientific">Magnetospirillum sulfuroxidans</name>
    <dbReference type="NCBI Taxonomy" id="611300"/>
    <lineage>
        <taxon>Bacteria</taxon>
        <taxon>Pseudomonadati</taxon>
        <taxon>Pseudomonadota</taxon>
        <taxon>Alphaproteobacteria</taxon>
        <taxon>Rhodospirillales</taxon>
        <taxon>Rhodospirillaceae</taxon>
        <taxon>Magnetospirillum</taxon>
    </lineage>
</organism>
<reference evidence="5 6" key="1">
    <citation type="submission" date="2021-04" db="EMBL/GenBank/DDBJ databases">
        <title>Magnetospirillum sulfuroxidans sp. nov., a facultative chemolithoautotrophic sulfur-oxidizing alphaproteobacterium isolated from freshwater sediment and proposals for Paramagetospirillum gen. nov., and Magnetospirillaceae fam. nov.</title>
        <authorList>
            <person name="Koziaeva V."/>
            <person name="Geelhoed J.S."/>
            <person name="Sorokin D.Y."/>
            <person name="Grouzdev D.S."/>
        </authorList>
    </citation>
    <scope>NUCLEOTIDE SEQUENCE [LARGE SCALE GENOMIC DNA]</scope>
    <source>
        <strain evidence="5 6">J10</strain>
    </source>
</reference>